<dbReference type="Pfam" id="PF04339">
    <property type="entry name" value="FemAB_like"/>
    <property type="match status" value="1"/>
</dbReference>
<protein>
    <submittedName>
        <fullName evidence="1">Uncharacterized protein</fullName>
    </submittedName>
</protein>
<proteinExistence type="predicted"/>
<dbReference type="InterPro" id="IPR007434">
    <property type="entry name" value="FemAB-like"/>
</dbReference>
<organism evidence="1 2">
    <name type="scientific">Apostasia shenzhenica</name>
    <dbReference type="NCBI Taxonomy" id="1088818"/>
    <lineage>
        <taxon>Eukaryota</taxon>
        <taxon>Viridiplantae</taxon>
        <taxon>Streptophyta</taxon>
        <taxon>Embryophyta</taxon>
        <taxon>Tracheophyta</taxon>
        <taxon>Spermatophyta</taxon>
        <taxon>Magnoliopsida</taxon>
        <taxon>Liliopsida</taxon>
        <taxon>Asparagales</taxon>
        <taxon>Orchidaceae</taxon>
        <taxon>Apostasioideae</taxon>
        <taxon>Apostasia</taxon>
    </lineage>
</organism>
<keyword evidence="2" id="KW-1185">Reference proteome</keyword>
<sequence length="596" mass="67865">MSPSSPSHPAMAASNGYFPAATTTKRPTPFLGWAPSHLVRIRFSSSLSLSHLSTWPAFFSDFRAFFSESRRCSQNVIPSSNVTALFGGPKWTTKLRELNPSLGTFTLDASAARMKPLEISVSVVSSMSEISSKDWDACALDATGPEKLNPFLTHAFLLNLEESKCAVKETGWLPQHIVAQDEFKNILGVVPLYLKSHSYGEFVFDHAWANAYYSYGVQYYPKLQCCVPFTPVTGQRILVRNSCHKDQIFSILIQALKVLAKMFQVSSLHVTFPSENEWQQMKNFGFLQRIGMQYHWKNRNYKNFDEFLMDMKQSKRKNIRQERKKIVAQNLNMKRLRGDEIKAKHWDSFYEFYRNTTDNKWGRAFLTRDFFHYMGAKMGDHVLLIVAEEGRELVAGALNLIGGDTLFGRLWGCLPRAYFPNLHFEACYYQAIEAAIELSLNKVEAGAQGEHKIQRGYLPVTTYSCHYIVDDGFREAIEGFLSHETNQHDINWELGKERIVGVYQDDNAEKTEVDMRNPCVMDLRSHANTARGAGEMANDGLSLEWDVGHVVIIGIALLMKSVFLSITQRFHQRKEFIDDNKGFVLGNDGVLLRYLG</sequence>
<name>A0A2I0AGC7_9ASPA</name>
<reference evidence="1 2" key="1">
    <citation type="journal article" date="2017" name="Nature">
        <title>The Apostasia genome and the evolution of orchids.</title>
        <authorList>
            <person name="Zhang G.Q."/>
            <person name="Liu K.W."/>
            <person name="Li Z."/>
            <person name="Lohaus R."/>
            <person name="Hsiao Y.Y."/>
            <person name="Niu S.C."/>
            <person name="Wang J.Y."/>
            <person name="Lin Y.C."/>
            <person name="Xu Q."/>
            <person name="Chen L.J."/>
            <person name="Yoshida K."/>
            <person name="Fujiwara S."/>
            <person name="Wang Z.W."/>
            <person name="Zhang Y.Q."/>
            <person name="Mitsuda N."/>
            <person name="Wang M."/>
            <person name="Liu G.H."/>
            <person name="Pecoraro L."/>
            <person name="Huang H.X."/>
            <person name="Xiao X.J."/>
            <person name="Lin M."/>
            <person name="Wu X.Y."/>
            <person name="Wu W.L."/>
            <person name="Chen Y.Y."/>
            <person name="Chang S.B."/>
            <person name="Sakamoto S."/>
            <person name="Ohme-Takagi M."/>
            <person name="Yagi M."/>
            <person name="Zeng S.J."/>
            <person name="Shen C.Y."/>
            <person name="Yeh C.M."/>
            <person name="Luo Y.B."/>
            <person name="Tsai W.C."/>
            <person name="Van de Peer Y."/>
            <person name="Liu Z.J."/>
        </authorList>
    </citation>
    <scope>NUCLEOTIDE SEQUENCE [LARGE SCALE GENOMIC DNA]</scope>
    <source>
        <strain evidence="2">cv. Shenzhen</strain>
        <tissue evidence="1">Stem</tissue>
    </source>
</reference>
<evidence type="ECO:0000313" key="2">
    <source>
        <dbReference type="Proteomes" id="UP000236161"/>
    </source>
</evidence>
<accession>A0A2I0AGC7</accession>
<dbReference type="AlphaFoldDB" id="A0A2I0AGC7"/>
<dbReference type="PANTHER" id="PTHR47017:SF1">
    <property type="entry name" value="ACYL-COA"/>
    <property type="match status" value="1"/>
</dbReference>
<dbReference type="Gene3D" id="3.40.630.30">
    <property type="match status" value="1"/>
</dbReference>
<dbReference type="Proteomes" id="UP000236161">
    <property type="component" value="Unassembled WGS sequence"/>
</dbReference>
<evidence type="ECO:0000313" key="1">
    <source>
        <dbReference type="EMBL" id="PKA54565.1"/>
    </source>
</evidence>
<dbReference type="PANTHER" id="PTHR47017">
    <property type="entry name" value="ACYL-COA"/>
    <property type="match status" value="1"/>
</dbReference>
<gene>
    <name evidence="1" type="ORF">AXF42_Ash000400</name>
</gene>
<dbReference type="InterPro" id="IPR016181">
    <property type="entry name" value="Acyl_CoA_acyltransferase"/>
</dbReference>
<dbReference type="SUPFAM" id="SSF55729">
    <property type="entry name" value="Acyl-CoA N-acyltransferases (Nat)"/>
    <property type="match status" value="1"/>
</dbReference>
<dbReference type="EMBL" id="KZ451982">
    <property type="protein sequence ID" value="PKA54565.1"/>
    <property type="molecule type" value="Genomic_DNA"/>
</dbReference>
<dbReference type="OrthoDB" id="1946at2759"/>